<dbReference type="GO" id="GO:0016779">
    <property type="term" value="F:nucleotidyltransferase activity"/>
    <property type="evidence" value="ECO:0007669"/>
    <property type="project" value="TreeGrafter"/>
</dbReference>
<evidence type="ECO:0000313" key="10">
    <source>
        <dbReference type="Proteomes" id="UP001144313"/>
    </source>
</evidence>
<evidence type="ECO:0000256" key="7">
    <source>
        <dbReference type="ARBA" id="ARBA00023150"/>
    </source>
</evidence>
<dbReference type="Proteomes" id="UP001144313">
    <property type="component" value="Unassembled WGS sequence"/>
</dbReference>
<evidence type="ECO:0000256" key="4">
    <source>
        <dbReference type="ARBA" id="ARBA00022741"/>
    </source>
</evidence>
<keyword evidence="4" id="KW-0547">Nucleotide-binding</keyword>
<dbReference type="GO" id="GO:0006777">
    <property type="term" value="P:Mo-molybdopterin cofactor biosynthetic process"/>
    <property type="evidence" value="ECO:0007669"/>
    <property type="project" value="UniProtKB-KW"/>
</dbReference>
<dbReference type="Pfam" id="PF12804">
    <property type="entry name" value="NTP_transf_3"/>
    <property type="match status" value="1"/>
</dbReference>
<keyword evidence="3" id="KW-0479">Metal-binding</keyword>
<feature type="domain" description="MobA-like NTP transferase" evidence="8">
    <location>
        <begin position="10"/>
        <end position="157"/>
    </location>
</feature>
<keyword evidence="1" id="KW-0963">Cytoplasm</keyword>
<evidence type="ECO:0000313" key="9">
    <source>
        <dbReference type="EMBL" id="GLI41235.1"/>
    </source>
</evidence>
<organism evidence="9 10">
    <name type="scientific">Glycomyces algeriensis</name>
    <dbReference type="NCBI Taxonomy" id="256037"/>
    <lineage>
        <taxon>Bacteria</taxon>
        <taxon>Bacillati</taxon>
        <taxon>Actinomycetota</taxon>
        <taxon>Actinomycetes</taxon>
        <taxon>Glycomycetales</taxon>
        <taxon>Glycomycetaceae</taxon>
        <taxon>Glycomyces</taxon>
    </lineage>
</organism>
<dbReference type="AlphaFoldDB" id="A0A9W6LFL5"/>
<keyword evidence="2" id="KW-0808">Transferase</keyword>
<accession>A0A9W6LFL5</accession>
<evidence type="ECO:0000259" key="8">
    <source>
        <dbReference type="Pfam" id="PF12804"/>
    </source>
</evidence>
<proteinExistence type="predicted"/>
<sequence length="209" mass="22136">MVEHLGGFAAIILIGGKARRFAGCAKSELVVGGSTILDRMLAATEGAVARVVVGARPADAEPLPEGVLQVLEDPPGSGPARSVQAGLAEVPDDCDRVAILGGDLPFLTTEALRLLHQHASGPGPDGDDRKRGAIFCDNAGRRQWLCGLWPTDLVRRNAAEVEPGAPARLLFSDIEIETVTWEDASPPPWFDCDTPDDLAQARTWAADLK</sequence>
<evidence type="ECO:0000256" key="2">
    <source>
        <dbReference type="ARBA" id="ARBA00022679"/>
    </source>
</evidence>
<dbReference type="RefSeq" id="WP_270116417.1">
    <property type="nucleotide sequence ID" value="NZ_BAAAOL010000002.1"/>
</dbReference>
<dbReference type="InterPro" id="IPR029044">
    <property type="entry name" value="Nucleotide-diphossugar_trans"/>
</dbReference>
<keyword evidence="10" id="KW-1185">Reference proteome</keyword>
<evidence type="ECO:0000256" key="1">
    <source>
        <dbReference type="ARBA" id="ARBA00022490"/>
    </source>
</evidence>
<name>A0A9W6LFL5_9ACTN</name>
<dbReference type="PANTHER" id="PTHR19136">
    <property type="entry name" value="MOLYBDENUM COFACTOR GUANYLYLTRANSFERASE"/>
    <property type="match status" value="1"/>
</dbReference>
<dbReference type="Gene3D" id="3.90.550.10">
    <property type="entry name" value="Spore Coat Polysaccharide Biosynthesis Protein SpsA, Chain A"/>
    <property type="match status" value="1"/>
</dbReference>
<keyword evidence="6" id="KW-0342">GTP-binding</keyword>
<keyword evidence="5" id="KW-0460">Magnesium</keyword>
<evidence type="ECO:0000256" key="5">
    <source>
        <dbReference type="ARBA" id="ARBA00022842"/>
    </source>
</evidence>
<dbReference type="SUPFAM" id="SSF53448">
    <property type="entry name" value="Nucleotide-diphospho-sugar transferases"/>
    <property type="match status" value="1"/>
</dbReference>
<reference evidence="9" key="1">
    <citation type="submission" date="2022-12" db="EMBL/GenBank/DDBJ databases">
        <title>Reference genome sequencing for broad-spectrum identification of bacterial and archaeal isolates by mass spectrometry.</title>
        <authorList>
            <person name="Sekiguchi Y."/>
            <person name="Tourlousse D.M."/>
        </authorList>
    </citation>
    <scope>NUCLEOTIDE SEQUENCE</scope>
    <source>
        <strain evidence="9">LLR39Z86</strain>
    </source>
</reference>
<dbReference type="CDD" id="cd02503">
    <property type="entry name" value="MobA"/>
    <property type="match status" value="1"/>
</dbReference>
<evidence type="ECO:0000256" key="6">
    <source>
        <dbReference type="ARBA" id="ARBA00023134"/>
    </source>
</evidence>
<evidence type="ECO:0000256" key="3">
    <source>
        <dbReference type="ARBA" id="ARBA00022723"/>
    </source>
</evidence>
<dbReference type="PANTHER" id="PTHR19136:SF81">
    <property type="entry name" value="MOLYBDENUM COFACTOR GUANYLYLTRANSFERASE"/>
    <property type="match status" value="1"/>
</dbReference>
<comment type="caution">
    <text evidence="9">The sequence shown here is derived from an EMBL/GenBank/DDBJ whole genome shotgun (WGS) entry which is preliminary data.</text>
</comment>
<dbReference type="EMBL" id="BSDT01000001">
    <property type="protein sequence ID" value="GLI41235.1"/>
    <property type="molecule type" value="Genomic_DNA"/>
</dbReference>
<dbReference type="InterPro" id="IPR025877">
    <property type="entry name" value="MobA-like_NTP_Trfase"/>
</dbReference>
<dbReference type="GO" id="GO:0005525">
    <property type="term" value="F:GTP binding"/>
    <property type="evidence" value="ECO:0007669"/>
    <property type="project" value="UniProtKB-KW"/>
</dbReference>
<dbReference type="GO" id="GO:0046872">
    <property type="term" value="F:metal ion binding"/>
    <property type="evidence" value="ECO:0007669"/>
    <property type="project" value="UniProtKB-KW"/>
</dbReference>
<keyword evidence="7" id="KW-0501">Molybdenum cofactor biosynthesis</keyword>
<gene>
    <name evidence="9" type="ORF">GALLR39Z86_10850</name>
</gene>
<dbReference type="InterPro" id="IPR013482">
    <property type="entry name" value="Molybde_CF_guanTrfase"/>
</dbReference>
<protein>
    <recommendedName>
        <fullName evidence="8">MobA-like NTP transferase domain-containing protein</fullName>
    </recommendedName>
</protein>